<dbReference type="Gramene" id="rna10304">
    <property type="protein sequence ID" value="RHN74268.1"/>
    <property type="gene ID" value="gene10304"/>
</dbReference>
<keyword evidence="1" id="KW-0496">Mitochondrion</keyword>
<dbReference type="Gene3D" id="3.40.50.1000">
    <property type="entry name" value="HAD superfamily/HAD-like"/>
    <property type="match status" value="1"/>
</dbReference>
<keyword evidence="1" id="KW-0809">Transit peptide</keyword>
<comment type="caution">
    <text evidence="4">The sequence shown here is derived from an EMBL/GenBank/DDBJ whole genome shotgun (WGS) entry which is preliminary data.</text>
</comment>
<comment type="subunit">
    <text evidence="1">Component of the TIM23 complex.</text>
</comment>
<feature type="region of interest" description="Disordered" evidence="2">
    <location>
        <begin position="180"/>
        <end position="237"/>
    </location>
</feature>
<feature type="region of interest" description="Disordered" evidence="2">
    <location>
        <begin position="1"/>
        <end position="37"/>
    </location>
</feature>
<keyword evidence="1" id="KW-0653">Protein transport</keyword>
<reference evidence="4" key="1">
    <citation type="journal article" date="2018" name="Nat. Plants">
        <title>Whole-genome landscape of Medicago truncatula symbiotic genes.</title>
        <authorList>
            <person name="Pecrix Y."/>
            <person name="Gamas P."/>
            <person name="Carrere S."/>
        </authorList>
    </citation>
    <scope>NUCLEOTIDE SEQUENCE</scope>
    <source>
        <tissue evidence="4">Leaves</tissue>
    </source>
</reference>
<protein>
    <recommendedName>
        <fullName evidence="1">Mitochondrial import inner membrane translocase subunit TIM50</fullName>
    </recommendedName>
</protein>
<gene>
    <name evidence="4" type="ORF">MtrunA17_Chr2g0308461</name>
</gene>
<feature type="compositionally biased region" description="Polar residues" evidence="2">
    <location>
        <begin position="26"/>
        <end position="37"/>
    </location>
</feature>
<dbReference type="SMART" id="SM00577">
    <property type="entry name" value="CPDc"/>
    <property type="match status" value="1"/>
</dbReference>
<dbReference type="AlphaFoldDB" id="A0A396JCY9"/>
<dbReference type="GO" id="GO:0015031">
    <property type="term" value="P:protein transport"/>
    <property type="evidence" value="ECO:0007669"/>
    <property type="project" value="UniProtKB-KW"/>
</dbReference>
<accession>A0A396JCY9</accession>
<dbReference type="PANTHER" id="PTHR12210">
    <property type="entry name" value="DULLARD PROTEIN PHOSPHATASE"/>
    <property type="match status" value="1"/>
</dbReference>
<feature type="region of interest" description="Disordered" evidence="2">
    <location>
        <begin position="124"/>
        <end position="147"/>
    </location>
</feature>
<dbReference type="Pfam" id="PF03031">
    <property type="entry name" value="NIF"/>
    <property type="match status" value="1"/>
</dbReference>
<dbReference type="Proteomes" id="UP000265566">
    <property type="component" value="Chromosome 2"/>
</dbReference>
<feature type="compositionally biased region" description="Basic and acidic residues" evidence="2">
    <location>
        <begin position="180"/>
        <end position="195"/>
    </location>
</feature>
<organism evidence="4">
    <name type="scientific">Medicago truncatula</name>
    <name type="common">Barrel medic</name>
    <name type="synonym">Medicago tribuloides</name>
    <dbReference type="NCBI Taxonomy" id="3880"/>
    <lineage>
        <taxon>Eukaryota</taxon>
        <taxon>Viridiplantae</taxon>
        <taxon>Streptophyta</taxon>
        <taxon>Embryophyta</taxon>
        <taxon>Tracheophyta</taxon>
        <taxon>Spermatophyta</taxon>
        <taxon>Magnoliopsida</taxon>
        <taxon>eudicotyledons</taxon>
        <taxon>Gunneridae</taxon>
        <taxon>Pentapetalae</taxon>
        <taxon>rosids</taxon>
        <taxon>fabids</taxon>
        <taxon>Fabales</taxon>
        <taxon>Fabaceae</taxon>
        <taxon>Papilionoideae</taxon>
        <taxon>50 kb inversion clade</taxon>
        <taxon>NPAAA clade</taxon>
        <taxon>Hologalegina</taxon>
        <taxon>IRL clade</taxon>
        <taxon>Trifolieae</taxon>
        <taxon>Medicago</taxon>
    </lineage>
</organism>
<evidence type="ECO:0000256" key="2">
    <source>
        <dbReference type="SAM" id="MobiDB-lite"/>
    </source>
</evidence>
<dbReference type="GO" id="GO:0005744">
    <property type="term" value="C:TIM23 mitochondrial import inner membrane translocase complex"/>
    <property type="evidence" value="ECO:0007669"/>
    <property type="project" value="UniProtKB-UniRule"/>
</dbReference>
<dbReference type="PROSITE" id="PS50969">
    <property type="entry name" value="FCP1"/>
    <property type="match status" value="1"/>
</dbReference>
<dbReference type="InterPro" id="IPR004274">
    <property type="entry name" value="FCP1_dom"/>
</dbReference>
<name>A0A396JCY9_MEDTR</name>
<feature type="compositionally biased region" description="Basic residues" evidence="2">
    <location>
        <begin position="1"/>
        <end position="12"/>
    </location>
</feature>
<comment type="similarity">
    <text evidence="1">Belongs to the TIM50 family.</text>
</comment>
<proteinExistence type="inferred from homology"/>
<dbReference type="InterPro" id="IPR036412">
    <property type="entry name" value="HAD-like_sf"/>
</dbReference>
<keyword evidence="1" id="KW-0811">Translocation</keyword>
<dbReference type="FunFam" id="3.40.50.1000:FF:000257">
    <property type="entry name" value="Haloacid dehalogenase-like hydrolase (HAD) superfamily protein"/>
    <property type="match status" value="1"/>
</dbReference>
<dbReference type="InterPro" id="IPR050365">
    <property type="entry name" value="TIM50"/>
</dbReference>
<comment type="subcellular location">
    <subcellularLocation>
        <location evidence="1">Mitochondrion inner membrane</location>
        <topology evidence="1">Single-pass membrane protein</topology>
    </subcellularLocation>
</comment>
<evidence type="ECO:0000259" key="3">
    <source>
        <dbReference type="PROSITE" id="PS50969"/>
    </source>
</evidence>
<evidence type="ECO:0000256" key="1">
    <source>
        <dbReference type="RuleBase" id="RU365079"/>
    </source>
</evidence>
<sequence>MGPKRRGRKTSRKVQIESDANGCGTPENTFPSKTSTSALDMPIEHPIQCLSTDALMSPPCVQADICLRGNEEEGQNILSQSAEKGNGESDIKDEGGNCSSVVADAELFAKESVLEVVQMDMEQSINQNGSNPKETSDSLNNKSLTMNNDEDLEVHDLSDKSDCIKTYSRKNLNNVHCIKEPPIQDHHNDDSHEVSDGPLTDGLMERETEHSTNQNKVEAEEMELTAENSSEQRSTTTSYIPVTPLVETNARQVDHAEATRNGGNSKISQCSVERPIISNSKNKLLILDVNGLLADCVSDVPNGYYQPEPDFWVRRRKVYKRPFCDDFLRFCFDRFHVGIWSSRAKCNVDDVIKHLMGKSASRLLFCWNQSHCTTTKFSTVENKEKPLVLKELRKLWEKLEPGLPWEKGEFHESNTLLVDDSPYKALVNPMHTAIFPYSYRYHYTKDSSLGPKGDLRGYLERLAMADNVQEFVSRNEFGQRPIRPANPSWGYYLKVIESVQENDIPSAPDGGANCLKKKVG</sequence>
<keyword evidence="1" id="KW-0813">Transport</keyword>
<evidence type="ECO:0000313" key="4">
    <source>
        <dbReference type="EMBL" id="RHN74268.1"/>
    </source>
</evidence>
<comment type="function">
    <text evidence="1">Essential component of the TIM23 complex, a complex that mediates the translocation of transit peptide-containing proteins across the mitochondrial inner membrane.</text>
</comment>
<dbReference type="EMBL" id="PSQE01000002">
    <property type="protein sequence ID" value="RHN74268.1"/>
    <property type="molecule type" value="Genomic_DNA"/>
</dbReference>
<feature type="compositionally biased region" description="Polar residues" evidence="2">
    <location>
        <begin position="226"/>
        <end position="237"/>
    </location>
</feature>
<feature type="domain" description="FCP1 homology" evidence="3">
    <location>
        <begin position="278"/>
        <end position="462"/>
    </location>
</feature>
<dbReference type="InterPro" id="IPR023214">
    <property type="entry name" value="HAD_sf"/>
</dbReference>
<dbReference type="SUPFAM" id="SSF56784">
    <property type="entry name" value="HAD-like"/>
    <property type="match status" value="1"/>
</dbReference>